<protein>
    <recommendedName>
        <fullName evidence="4">Pentacotripeptide-repeat region of PRORP domain-containing protein</fullName>
    </recommendedName>
</protein>
<evidence type="ECO:0008006" key="4">
    <source>
        <dbReference type="Google" id="ProtNLM"/>
    </source>
</evidence>
<dbReference type="PANTHER" id="PTHR47926:SF347">
    <property type="entry name" value="PENTATRICOPEPTIDE REPEAT-CONTAINING PROTEIN"/>
    <property type="match status" value="1"/>
</dbReference>
<dbReference type="GO" id="GO:0003723">
    <property type="term" value="F:RNA binding"/>
    <property type="evidence" value="ECO:0007669"/>
    <property type="project" value="InterPro"/>
</dbReference>
<dbReference type="Pfam" id="PF01535">
    <property type="entry name" value="PPR"/>
    <property type="match status" value="2"/>
</dbReference>
<dbReference type="EMBL" id="VDCV01000016">
    <property type="protein sequence ID" value="KAB5519109.1"/>
    <property type="molecule type" value="Genomic_DNA"/>
</dbReference>
<dbReference type="Gene3D" id="1.25.40.10">
    <property type="entry name" value="Tetratricopeptide repeat domain"/>
    <property type="match status" value="1"/>
</dbReference>
<keyword evidence="1" id="KW-0677">Repeat</keyword>
<dbReference type="InterPro" id="IPR002885">
    <property type="entry name" value="PPR_rpt"/>
</dbReference>
<reference evidence="3" key="1">
    <citation type="journal article" date="2019" name="Gigascience">
        <title>De novo genome assembly of the endangered Acer yangbiense, a plant species with extremely small populations endemic to Yunnan Province, China.</title>
        <authorList>
            <person name="Yang J."/>
            <person name="Wariss H.M."/>
            <person name="Tao L."/>
            <person name="Zhang R."/>
            <person name="Yun Q."/>
            <person name="Hollingsworth P."/>
            <person name="Dao Z."/>
            <person name="Luo G."/>
            <person name="Guo H."/>
            <person name="Ma Y."/>
            <person name="Sun W."/>
        </authorList>
    </citation>
    <scope>NUCLEOTIDE SEQUENCE [LARGE SCALE GENOMIC DNA]</scope>
    <source>
        <strain evidence="3">cv. br00</strain>
    </source>
</reference>
<keyword evidence="3" id="KW-1185">Reference proteome</keyword>
<dbReference type="PANTHER" id="PTHR47926">
    <property type="entry name" value="PENTATRICOPEPTIDE REPEAT-CONTAINING PROTEIN"/>
    <property type="match status" value="1"/>
</dbReference>
<dbReference type="InterPro" id="IPR046960">
    <property type="entry name" value="PPR_At4g14850-like_plant"/>
</dbReference>
<proteinExistence type="predicted"/>
<name>A0A5N5JIV6_9ROSI</name>
<dbReference type="InterPro" id="IPR011990">
    <property type="entry name" value="TPR-like_helical_dom_sf"/>
</dbReference>
<dbReference type="AlphaFoldDB" id="A0A5N5JIV6"/>
<comment type="caution">
    <text evidence="2">The sequence shown here is derived from an EMBL/GenBank/DDBJ whole genome shotgun (WGS) entry which is preliminary data.</text>
</comment>
<dbReference type="GO" id="GO:0009451">
    <property type="term" value="P:RNA modification"/>
    <property type="evidence" value="ECO:0007669"/>
    <property type="project" value="InterPro"/>
</dbReference>
<accession>A0A5N5JIV6</accession>
<gene>
    <name evidence="2" type="ORF">DKX38_023428</name>
</gene>
<dbReference type="Proteomes" id="UP000326939">
    <property type="component" value="Chromosome 16"/>
</dbReference>
<evidence type="ECO:0000313" key="3">
    <source>
        <dbReference type="Proteomes" id="UP000326939"/>
    </source>
</evidence>
<organism evidence="2 3">
    <name type="scientific">Salix brachista</name>
    <dbReference type="NCBI Taxonomy" id="2182728"/>
    <lineage>
        <taxon>Eukaryota</taxon>
        <taxon>Viridiplantae</taxon>
        <taxon>Streptophyta</taxon>
        <taxon>Embryophyta</taxon>
        <taxon>Tracheophyta</taxon>
        <taxon>Spermatophyta</taxon>
        <taxon>Magnoliopsida</taxon>
        <taxon>eudicotyledons</taxon>
        <taxon>Gunneridae</taxon>
        <taxon>Pentapetalae</taxon>
        <taxon>rosids</taxon>
        <taxon>fabids</taxon>
        <taxon>Malpighiales</taxon>
        <taxon>Salicaceae</taxon>
        <taxon>Saliceae</taxon>
        <taxon>Salix</taxon>
    </lineage>
</organism>
<sequence>MILGYGHHGMAKTALSLFHSLQKSWIEPDAITFIAILSACSHSGLVDEGLQIFKSVEKDFKSKPSTPHHCCITDMLGRVGRVIEAYEFVKELGEIGSVARFASKFNTTQSDKIYDMLEGLSMEMEKNEWKRIPDVFAATWVSLLSSRSMVTYSDSFWKNSVAAWIGLVLFMVLFR</sequence>
<evidence type="ECO:0000313" key="2">
    <source>
        <dbReference type="EMBL" id="KAB5519109.1"/>
    </source>
</evidence>
<evidence type="ECO:0000256" key="1">
    <source>
        <dbReference type="ARBA" id="ARBA00022737"/>
    </source>
</evidence>
<dbReference type="NCBIfam" id="TIGR00756">
    <property type="entry name" value="PPR"/>
    <property type="match status" value="1"/>
</dbReference>